<keyword evidence="3" id="KW-0731">Sigma factor</keyword>
<dbReference type="InterPro" id="IPR013249">
    <property type="entry name" value="RNA_pol_sigma70_r4_t2"/>
</dbReference>
<comment type="similarity">
    <text evidence="1">Belongs to the sigma-70 factor family. ECF subfamily.</text>
</comment>
<name>A0ABP8FVK2_9SPHI</name>
<dbReference type="RefSeq" id="WP_345209612.1">
    <property type="nucleotide sequence ID" value="NZ_BAABFT010000002.1"/>
</dbReference>
<dbReference type="NCBIfam" id="TIGR02937">
    <property type="entry name" value="sigma70-ECF"/>
    <property type="match status" value="1"/>
</dbReference>
<dbReference type="CDD" id="cd06171">
    <property type="entry name" value="Sigma70_r4"/>
    <property type="match status" value="1"/>
</dbReference>
<evidence type="ECO:0000259" key="5">
    <source>
        <dbReference type="Pfam" id="PF04542"/>
    </source>
</evidence>
<dbReference type="EMBL" id="BAABFT010000002">
    <property type="protein sequence ID" value="GAA4311899.1"/>
    <property type="molecule type" value="Genomic_DNA"/>
</dbReference>
<sequence>MSVYNLYSVDDAELLRQLSEGSRRAFDNLYYKYWKHVYNAAYKRLNNADQAQDVAQDVFVQLWTRASTAPIDNLPAYLLVAARNGVFKHLEKESRYAALPDTADQLKSAHGEADSGMLHEEFVQAFNDLVNALPEQQRIIFKMRYEEDLSSQQIAEILNLSPKTVRNQIGKSLATIKSSLLLLNILFFFCIDK</sequence>
<dbReference type="InterPro" id="IPR036388">
    <property type="entry name" value="WH-like_DNA-bd_sf"/>
</dbReference>
<evidence type="ECO:0000313" key="8">
    <source>
        <dbReference type="Proteomes" id="UP001500582"/>
    </source>
</evidence>
<dbReference type="Pfam" id="PF08281">
    <property type="entry name" value="Sigma70_r4_2"/>
    <property type="match status" value="1"/>
</dbReference>
<dbReference type="InterPro" id="IPR039425">
    <property type="entry name" value="RNA_pol_sigma-70-like"/>
</dbReference>
<keyword evidence="4" id="KW-0804">Transcription</keyword>
<accession>A0ABP8FVK2</accession>
<evidence type="ECO:0000256" key="4">
    <source>
        <dbReference type="ARBA" id="ARBA00023163"/>
    </source>
</evidence>
<dbReference type="InterPro" id="IPR007627">
    <property type="entry name" value="RNA_pol_sigma70_r2"/>
</dbReference>
<protein>
    <submittedName>
        <fullName evidence="7">RNA polymerase sigma-70 factor</fullName>
    </submittedName>
</protein>
<evidence type="ECO:0000256" key="3">
    <source>
        <dbReference type="ARBA" id="ARBA00023082"/>
    </source>
</evidence>
<dbReference type="Gene3D" id="1.10.1740.10">
    <property type="match status" value="1"/>
</dbReference>
<reference evidence="8" key="1">
    <citation type="journal article" date="2019" name="Int. J. Syst. Evol. Microbiol.">
        <title>The Global Catalogue of Microorganisms (GCM) 10K type strain sequencing project: providing services to taxonomists for standard genome sequencing and annotation.</title>
        <authorList>
            <consortium name="The Broad Institute Genomics Platform"/>
            <consortium name="The Broad Institute Genome Sequencing Center for Infectious Disease"/>
            <person name="Wu L."/>
            <person name="Ma J."/>
        </authorList>
    </citation>
    <scope>NUCLEOTIDE SEQUENCE [LARGE SCALE GENOMIC DNA]</scope>
    <source>
        <strain evidence="8">JCM 17705</strain>
    </source>
</reference>
<feature type="domain" description="RNA polymerase sigma-70 region 2" evidence="5">
    <location>
        <begin position="30"/>
        <end position="95"/>
    </location>
</feature>
<keyword evidence="8" id="KW-1185">Reference proteome</keyword>
<dbReference type="SUPFAM" id="SSF88946">
    <property type="entry name" value="Sigma2 domain of RNA polymerase sigma factors"/>
    <property type="match status" value="1"/>
</dbReference>
<dbReference type="InterPro" id="IPR013324">
    <property type="entry name" value="RNA_pol_sigma_r3/r4-like"/>
</dbReference>
<comment type="caution">
    <text evidence="7">The sequence shown here is derived from an EMBL/GenBank/DDBJ whole genome shotgun (WGS) entry which is preliminary data.</text>
</comment>
<dbReference type="PANTHER" id="PTHR43133:SF46">
    <property type="entry name" value="RNA POLYMERASE SIGMA-70 FACTOR ECF SUBFAMILY"/>
    <property type="match status" value="1"/>
</dbReference>
<evidence type="ECO:0000256" key="1">
    <source>
        <dbReference type="ARBA" id="ARBA00010641"/>
    </source>
</evidence>
<evidence type="ECO:0000259" key="6">
    <source>
        <dbReference type="Pfam" id="PF08281"/>
    </source>
</evidence>
<evidence type="ECO:0000256" key="2">
    <source>
        <dbReference type="ARBA" id="ARBA00023015"/>
    </source>
</evidence>
<dbReference type="InterPro" id="IPR014284">
    <property type="entry name" value="RNA_pol_sigma-70_dom"/>
</dbReference>
<proteinExistence type="inferred from homology"/>
<feature type="domain" description="RNA polymerase sigma factor 70 region 4 type 2" evidence="6">
    <location>
        <begin position="126"/>
        <end position="174"/>
    </location>
</feature>
<dbReference type="Pfam" id="PF04542">
    <property type="entry name" value="Sigma70_r2"/>
    <property type="match status" value="1"/>
</dbReference>
<keyword evidence="2" id="KW-0805">Transcription regulation</keyword>
<dbReference type="Proteomes" id="UP001500582">
    <property type="component" value="Unassembled WGS sequence"/>
</dbReference>
<dbReference type="PANTHER" id="PTHR43133">
    <property type="entry name" value="RNA POLYMERASE ECF-TYPE SIGMA FACTO"/>
    <property type="match status" value="1"/>
</dbReference>
<dbReference type="InterPro" id="IPR013325">
    <property type="entry name" value="RNA_pol_sigma_r2"/>
</dbReference>
<evidence type="ECO:0000313" key="7">
    <source>
        <dbReference type="EMBL" id="GAA4311899.1"/>
    </source>
</evidence>
<dbReference type="SUPFAM" id="SSF88659">
    <property type="entry name" value="Sigma3 and sigma4 domains of RNA polymerase sigma factors"/>
    <property type="match status" value="1"/>
</dbReference>
<gene>
    <name evidence="7" type="ORF">GCM10023149_07010</name>
</gene>
<organism evidence="7 8">
    <name type="scientific">Mucilaginibacter gynuensis</name>
    <dbReference type="NCBI Taxonomy" id="1302236"/>
    <lineage>
        <taxon>Bacteria</taxon>
        <taxon>Pseudomonadati</taxon>
        <taxon>Bacteroidota</taxon>
        <taxon>Sphingobacteriia</taxon>
        <taxon>Sphingobacteriales</taxon>
        <taxon>Sphingobacteriaceae</taxon>
        <taxon>Mucilaginibacter</taxon>
    </lineage>
</organism>
<dbReference type="Gene3D" id="1.10.10.10">
    <property type="entry name" value="Winged helix-like DNA-binding domain superfamily/Winged helix DNA-binding domain"/>
    <property type="match status" value="1"/>
</dbReference>